<dbReference type="HOGENOM" id="CLU_1508900_0_0_4"/>
<accession>A2SNJ1</accession>
<keyword evidence="2" id="KW-1185">Reference proteome</keyword>
<sequence>MPDEIWRLAVGEPFAPGVTYGGVDRFEYRYTNGTHLLQFVLGKLTEREIQAFQHGAIHVGLYTRGDSLFFLFKVAGLYDWSDQAFSINALPPDAREIPQPQPGAGKILLTMVLVDSDTGLVRALRAVTYSTHMSELFERMLRRQVANGLTAEQHQRNVEATYREFPNSRDLVRNALVTERAGITQPGEGGRR</sequence>
<dbReference type="EMBL" id="CP000556">
    <property type="protein sequence ID" value="ABM97130.1"/>
    <property type="molecule type" value="Genomic_DNA"/>
</dbReference>
<organism evidence="1 2">
    <name type="scientific">Methylibium petroleiphilum (strain ATCC BAA-1232 / LMG 22953 / PM1)</name>
    <dbReference type="NCBI Taxonomy" id="420662"/>
    <lineage>
        <taxon>Bacteria</taxon>
        <taxon>Pseudomonadati</taxon>
        <taxon>Pseudomonadota</taxon>
        <taxon>Betaproteobacteria</taxon>
        <taxon>Burkholderiales</taxon>
        <taxon>Sphaerotilaceae</taxon>
        <taxon>Methylibium</taxon>
    </lineage>
</organism>
<gene>
    <name evidence="1" type="ordered locus">Mpe_B0355</name>
</gene>
<dbReference type="RefSeq" id="WP_011831718.1">
    <property type="nucleotide sequence ID" value="NC_008826.1"/>
</dbReference>
<evidence type="ECO:0000313" key="1">
    <source>
        <dbReference type="EMBL" id="ABM97130.1"/>
    </source>
</evidence>
<keyword evidence="1" id="KW-0614">Plasmid</keyword>
<proteinExistence type="predicted"/>
<evidence type="ECO:0000313" key="2">
    <source>
        <dbReference type="Proteomes" id="UP000000366"/>
    </source>
</evidence>
<reference evidence="1 2" key="1">
    <citation type="journal article" date="2007" name="J. Bacteriol.">
        <title>Whole-genome analysis of the methyl tert-butyl ether-degrading beta-proteobacterium Methylibium petroleiphilum PM1.</title>
        <authorList>
            <person name="Kane S.R."/>
            <person name="Chakicherla A.Y."/>
            <person name="Chain P.S.G."/>
            <person name="Schmidt R."/>
            <person name="Shin M.W."/>
            <person name="Legler T.C."/>
            <person name="Scow K.M."/>
            <person name="Larimer F.W."/>
            <person name="Lucas S.M."/>
            <person name="Richardson P.M."/>
            <person name="Hristova K.R."/>
        </authorList>
    </citation>
    <scope>NUCLEOTIDE SEQUENCE [LARGE SCALE GENOMIC DNA]</scope>
    <source>
        <strain evidence="2">ATCC BAA-1232 / LMG 22953 / PM1</strain>
        <plasmid evidence="1 2">RPME01</plasmid>
    </source>
</reference>
<name>A2SNJ1_METPP</name>
<dbReference type="eggNOG" id="ENOG50317X9">
    <property type="taxonomic scope" value="Bacteria"/>
</dbReference>
<dbReference type="KEGG" id="mpt:Mpe_B0355"/>
<dbReference type="AlphaFoldDB" id="A2SNJ1"/>
<dbReference type="Proteomes" id="UP000000366">
    <property type="component" value="Plasmid RPME01"/>
</dbReference>
<protein>
    <submittedName>
        <fullName evidence="1">Uncharacterized protein</fullName>
    </submittedName>
</protein>
<geneLocation type="plasmid" evidence="1 2">
    <name>RPME01</name>
</geneLocation>